<dbReference type="Proteomes" id="UP000886653">
    <property type="component" value="Unassembled WGS sequence"/>
</dbReference>
<feature type="region of interest" description="Disordered" evidence="1">
    <location>
        <begin position="25"/>
        <end position="95"/>
    </location>
</feature>
<evidence type="ECO:0000256" key="1">
    <source>
        <dbReference type="SAM" id="MobiDB-lite"/>
    </source>
</evidence>
<evidence type="ECO:0000313" key="3">
    <source>
        <dbReference type="Proteomes" id="UP000886653"/>
    </source>
</evidence>
<dbReference type="EMBL" id="MU167339">
    <property type="protein sequence ID" value="KAG0142731.1"/>
    <property type="molecule type" value="Genomic_DNA"/>
</dbReference>
<proteinExistence type="predicted"/>
<dbReference type="AlphaFoldDB" id="A0A9P6T878"/>
<protein>
    <submittedName>
        <fullName evidence="2">Uncharacterized protein</fullName>
    </submittedName>
</protein>
<organism evidence="2 3">
    <name type="scientific">Cronartium quercuum f. sp. fusiforme G11</name>
    <dbReference type="NCBI Taxonomy" id="708437"/>
    <lineage>
        <taxon>Eukaryota</taxon>
        <taxon>Fungi</taxon>
        <taxon>Dikarya</taxon>
        <taxon>Basidiomycota</taxon>
        <taxon>Pucciniomycotina</taxon>
        <taxon>Pucciniomycetes</taxon>
        <taxon>Pucciniales</taxon>
        <taxon>Coleosporiaceae</taxon>
        <taxon>Cronartium</taxon>
    </lineage>
</organism>
<keyword evidence="3" id="KW-1185">Reference proteome</keyword>
<name>A0A9P6T878_9BASI</name>
<feature type="compositionally biased region" description="Basic and acidic residues" evidence="1">
    <location>
        <begin position="25"/>
        <end position="49"/>
    </location>
</feature>
<sequence length="95" mass="11119">MHPVLSLLSALMEPDWDLVKDETLKYDEDIEKAEEPEPEKRRLEDKDDLPPLTIPLEPKEQPMPQDVSNDQEKDGDDEEYNKHIKIEIIPLQDTL</sequence>
<reference evidence="2" key="1">
    <citation type="submission" date="2013-11" db="EMBL/GenBank/DDBJ databases">
        <title>Genome sequence of the fusiform rust pathogen reveals effectors for host alternation and coevolution with pine.</title>
        <authorList>
            <consortium name="DOE Joint Genome Institute"/>
            <person name="Smith K."/>
            <person name="Pendleton A."/>
            <person name="Kubisiak T."/>
            <person name="Anderson C."/>
            <person name="Salamov A."/>
            <person name="Aerts A."/>
            <person name="Riley R."/>
            <person name="Clum A."/>
            <person name="Lindquist E."/>
            <person name="Ence D."/>
            <person name="Campbell M."/>
            <person name="Kronenberg Z."/>
            <person name="Feau N."/>
            <person name="Dhillon B."/>
            <person name="Hamelin R."/>
            <person name="Burleigh J."/>
            <person name="Smith J."/>
            <person name="Yandell M."/>
            <person name="Nelson C."/>
            <person name="Grigoriev I."/>
            <person name="Davis J."/>
        </authorList>
    </citation>
    <scope>NUCLEOTIDE SEQUENCE</scope>
    <source>
        <strain evidence="2">G11</strain>
    </source>
</reference>
<evidence type="ECO:0000313" key="2">
    <source>
        <dbReference type="EMBL" id="KAG0142731.1"/>
    </source>
</evidence>
<comment type="caution">
    <text evidence="2">The sequence shown here is derived from an EMBL/GenBank/DDBJ whole genome shotgun (WGS) entry which is preliminary data.</text>
</comment>
<accession>A0A9P6T878</accession>
<gene>
    <name evidence="2" type="ORF">CROQUDRAFT_97164</name>
</gene>